<dbReference type="EMBL" id="LQYY01000074">
    <property type="protein sequence ID" value="KYD33938.1"/>
    <property type="molecule type" value="Genomic_DNA"/>
</dbReference>
<dbReference type="AlphaFoldDB" id="A0A150NB98"/>
<accession>A0A150NB98</accession>
<dbReference type="PATRIC" id="fig|1422.17.peg.73"/>
<gene>
    <name evidence="1" type="ORF">B4114_1243</name>
</gene>
<reference evidence="1 2" key="1">
    <citation type="submission" date="2016-01" db="EMBL/GenBank/DDBJ databases">
        <title>Draft Genome Sequences of Seven Thermophilic Sporeformers Isolated from Foods.</title>
        <authorList>
            <person name="Berendsen E.M."/>
            <person name="Wells-Bennik M.H."/>
            <person name="Krawcyk A.O."/>
            <person name="De Jong A."/>
            <person name="Holsappel S."/>
            <person name="Eijlander R.T."/>
            <person name="Kuipers O.P."/>
        </authorList>
    </citation>
    <scope>NUCLEOTIDE SEQUENCE [LARGE SCALE GENOMIC DNA]</scope>
    <source>
        <strain evidence="1 2">B4114</strain>
    </source>
</reference>
<proteinExistence type="predicted"/>
<dbReference type="Proteomes" id="UP000075517">
    <property type="component" value="Unassembled WGS sequence"/>
</dbReference>
<evidence type="ECO:0000313" key="1">
    <source>
        <dbReference type="EMBL" id="KYD33938.1"/>
    </source>
</evidence>
<name>A0A150NB98_GEOSE</name>
<evidence type="ECO:0000313" key="2">
    <source>
        <dbReference type="Proteomes" id="UP000075517"/>
    </source>
</evidence>
<protein>
    <submittedName>
        <fullName evidence="1">Uncharacterized protein</fullName>
    </submittedName>
</protein>
<sequence>MFFWKRRYKEDVRDFVEKYFLDTPEGPKSLDKSTFLEGGE</sequence>
<organism evidence="1 2">
    <name type="scientific">Geobacillus stearothermophilus</name>
    <name type="common">Bacillus stearothermophilus</name>
    <dbReference type="NCBI Taxonomy" id="1422"/>
    <lineage>
        <taxon>Bacteria</taxon>
        <taxon>Bacillati</taxon>
        <taxon>Bacillota</taxon>
        <taxon>Bacilli</taxon>
        <taxon>Bacillales</taxon>
        <taxon>Anoxybacillaceae</taxon>
        <taxon>Geobacillus</taxon>
    </lineage>
</organism>
<comment type="caution">
    <text evidence="1">The sequence shown here is derived from an EMBL/GenBank/DDBJ whole genome shotgun (WGS) entry which is preliminary data.</text>
</comment>